<dbReference type="Proteomes" id="UP001201873">
    <property type="component" value="Unassembled WGS sequence"/>
</dbReference>
<organism evidence="7 8">
    <name type="scientific">Frankia umida</name>
    <dbReference type="NCBI Taxonomy" id="573489"/>
    <lineage>
        <taxon>Bacteria</taxon>
        <taxon>Bacillati</taxon>
        <taxon>Actinomycetota</taxon>
        <taxon>Actinomycetes</taxon>
        <taxon>Frankiales</taxon>
        <taxon>Frankiaceae</taxon>
        <taxon>Frankia</taxon>
    </lineage>
</organism>
<gene>
    <name evidence="7" type="ORF">MXD59_18625</name>
</gene>
<accession>A0ABT0K2L5</accession>
<feature type="compositionally biased region" description="Basic and acidic residues" evidence="5">
    <location>
        <begin position="381"/>
        <end position="409"/>
    </location>
</feature>
<evidence type="ECO:0000256" key="2">
    <source>
        <dbReference type="ARBA" id="ARBA00023125"/>
    </source>
</evidence>
<feature type="domain" description="HTH tetR-type" evidence="6">
    <location>
        <begin position="34"/>
        <end position="94"/>
    </location>
</feature>
<keyword evidence="2 4" id="KW-0238">DNA-binding</keyword>
<dbReference type="EMBL" id="JALKFT010000021">
    <property type="protein sequence ID" value="MCK9877764.1"/>
    <property type="molecule type" value="Genomic_DNA"/>
</dbReference>
<dbReference type="InterPro" id="IPR023772">
    <property type="entry name" value="DNA-bd_HTH_TetR-type_CS"/>
</dbReference>
<proteinExistence type="predicted"/>
<dbReference type="PROSITE" id="PS50977">
    <property type="entry name" value="HTH_TETR_2"/>
    <property type="match status" value="1"/>
</dbReference>
<feature type="DNA-binding region" description="H-T-H motif" evidence="4">
    <location>
        <begin position="57"/>
        <end position="76"/>
    </location>
</feature>
<dbReference type="InterPro" id="IPR036271">
    <property type="entry name" value="Tet_transcr_reg_TetR-rel_C_sf"/>
</dbReference>
<dbReference type="RefSeq" id="WP_248825950.1">
    <property type="nucleotide sequence ID" value="NZ_JALKFT010000021.1"/>
</dbReference>
<dbReference type="PRINTS" id="PR00455">
    <property type="entry name" value="HTHTETR"/>
</dbReference>
<dbReference type="Gene3D" id="1.10.10.60">
    <property type="entry name" value="Homeodomain-like"/>
    <property type="match status" value="1"/>
</dbReference>
<evidence type="ECO:0000256" key="5">
    <source>
        <dbReference type="SAM" id="MobiDB-lite"/>
    </source>
</evidence>
<protein>
    <submittedName>
        <fullName evidence="7">TetR/AcrR family transcriptional regulator C-terminal ligand-binding domain-containing protein</fullName>
    </submittedName>
</protein>
<feature type="compositionally biased region" description="Low complexity" evidence="5">
    <location>
        <begin position="252"/>
        <end position="271"/>
    </location>
</feature>
<evidence type="ECO:0000313" key="7">
    <source>
        <dbReference type="EMBL" id="MCK9877764.1"/>
    </source>
</evidence>
<keyword evidence="3" id="KW-0804">Transcription</keyword>
<dbReference type="PANTHER" id="PTHR30055:SF148">
    <property type="entry name" value="TETR-FAMILY TRANSCRIPTIONAL REGULATOR"/>
    <property type="match status" value="1"/>
</dbReference>
<dbReference type="SUPFAM" id="SSF48498">
    <property type="entry name" value="Tetracyclin repressor-like, C-terminal domain"/>
    <property type="match status" value="1"/>
</dbReference>
<feature type="region of interest" description="Disordered" evidence="5">
    <location>
        <begin position="330"/>
        <end position="409"/>
    </location>
</feature>
<dbReference type="InterPro" id="IPR011075">
    <property type="entry name" value="TetR_C"/>
</dbReference>
<reference evidence="7 8" key="1">
    <citation type="submission" date="2022-04" db="EMBL/GenBank/DDBJ databases">
        <title>Genome diversity in the genus Frankia.</title>
        <authorList>
            <person name="Carlos-Shanley C."/>
            <person name="Hahn D."/>
        </authorList>
    </citation>
    <scope>NUCLEOTIDE SEQUENCE [LARGE SCALE GENOMIC DNA]</scope>
    <source>
        <strain evidence="7 8">Ag45/Mut15</strain>
    </source>
</reference>
<feature type="region of interest" description="Disordered" evidence="5">
    <location>
        <begin position="252"/>
        <end position="274"/>
    </location>
</feature>
<dbReference type="PROSITE" id="PS01081">
    <property type="entry name" value="HTH_TETR_1"/>
    <property type="match status" value="1"/>
</dbReference>
<dbReference type="Gene3D" id="1.10.357.10">
    <property type="entry name" value="Tetracycline Repressor, domain 2"/>
    <property type="match status" value="1"/>
</dbReference>
<evidence type="ECO:0000259" key="6">
    <source>
        <dbReference type="PROSITE" id="PS50977"/>
    </source>
</evidence>
<evidence type="ECO:0000256" key="4">
    <source>
        <dbReference type="PROSITE-ProRule" id="PRU00335"/>
    </source>
</evidence>
<dbReference type="PANTHER" id="PTHR30055">
    <property type="entry name" value="HTH-TYPE TRANSCRIPTIONAL REGULATOR RUTR"/>
    <property type="match status" value="1"/>
</dbReference>
<dbReference type="InterPro" id="IPR001647">
    <property type="entry name" value="HTH_TetR"/>
</dbReference>
<evidence type="ECO:0000256" key="3">
    <source>
        <dbReference type="ARBA" id="ARBA00023163"/>
    </source>
</evidence>
<dbReference type="SUPFAM" id="SSF46689">
    <property type="entry name" value="Homeodomain-like"/>
    <property type="match status" value="1"/>
</dbReference>
<feature type="region of interest" description="Disordered" evidence="5">
    <location>
        <begin position="1"/>
        <end position="35"/>
    </location>
</feature>
<dbReference type="Pfam" id="PF00440">
    <property type="entry name" value="TetR_N"/>
    <property type="match status" value="1"/>
</dbReference>
<evidence type="ECO:0000256" key="1">
    <source>
        <dbReference type="ARBA" id="ARBA00023015"/>
    </source>
</evidence>
<keyword evidence="8" id="KW-1185">Reference proteome</keyword>
<evidence type="ECO:0000313" key="8">
    <source>
        <dbReference type="Proteomes" id="UP001201873"/>
    </source>
</evidence>
<sequence length="409" mass="41091">MTTSDARPPQPRRPADRAPSGVRIPRAPGRPRDPRTDEAIIAAALHELATVGFAGLSMEAVAASAGVGKATVYRRWPTKDALIGDALDTLADEVDTVETGSLRDDLVAWLNALRRRNMHSLAGRIMPQLAAERTTHPDLFATYSHRVLEPSRRWAADLLRRGIDSGELAADVDVDLIVDMLIGPVSYRQYLSGDREVSGGRTARIVDVILVGIRAPASDTDPITTATATAATAAAATAAAATAAGGTGQLPAAPAVAAAPNGAPASGTAPPSHGVVPSGGVATFSGAVVAGPQPAGGQLATPRLVAYPVGAPFALGQTYPVLGRYPASAPGTGTPASGTPDAGTPDASSSTAGPSHAGPSHVSPSEAGTPLAGASVSGVDAADHGHGDADGVPSDEPRVVDVRAPESSP</sequence>
<dbReference type="InterPro" id="IPR009057">
    <property type="entry name" value="Homeodomain-like_sf"/>
</dbReference>
<comment type="caution">
    <text evidence="7">The sequence shown here is derived from an EMBL/GenBank/DDBJ whole genome shotgun (WGS) entry which is preliminary data.</text>
</comment>
<dbReference type="Pfam" id="PF16859">
    <property type="entry name" value="TetR_C_11"/>
    <property type="match status" value="1"/>
</dbReference>
<dbReference type="InterPro" id="IPR050109">
    <property type="entry name" value="HTH-type_TetR-like_transc_reg"/>
</dbReference>
<keyword evidence="1" id="KW-0805">Transcription regulation</keyword>
<name>A0ABT0K2L5_9ACTN</name>